<dbReference type="EMBL" id="JAFEJT020000055">
    <property type="protein sequence ID" value="MCH9276781.1"/>
    <property type="molecule type" value="Genomic_DNA"/>
</dbReference>
<feature type="transmembrane region" description="Helical" evidence="4">
    <location>
        <begin position="108"/>
        <end position="131"/>
    </location>
</feature>
<dbReference type="Proteomes" id="UP000710815">
    <property type="component" value="Unassembled WGS sequence"/>
</dbReference>
<organism evidence="5 6">
    <name type="scientific">Bifidobacterium amazonense</name>
    <dbReference type="NCBI Taxonomy" id="2809027"/>
    <lineage>
        <taxon>Bacteria</taxon>
        <taxon>Bacillati</taxon>
        <taxon>Actinomycetota</taxon>
        <taxon>Actinomycetes</taxon>
        <taxon>Bifidobacteriales</taxon>
        <taxon>Bifidobacteriaceae</taxon>
        <taxon>Bifidobacterium</taxon>
    </lineage>
</organism>
<name>A0ABS9VXE7_9BIFI</name>
<sequence>MKQHILFIAGRIVQAVAVLWASYTVTFIILNLLPANPIDLILHARGIPDGSIGGAELEAVKHQYGLDRTPFQQYVGMLADALHGDLGTSYMQGVPVSQLISQRLSNTLIISGLSIAVSFAGAFVIAFFAACTRH</sequence>
<reference evidence="5 6" key="1">
    <citation type="journal article" date="2021" name="Environ. Microbiol.">
        <title>Genetic insights into the dark matter of the mammalian gut microbiota through targeted genome reconstruction.</title>
        <authorList>
            <person name="Lugli G.A."/>
            <person name="Alessandri G."/>
            <person name="Milani C."/>
            <person name="Viappiani A."/>
            <person name="Fontana F."/>
            <person name="Tarracchini C."/>
            <person name="Mancabelli L."/>
            <person name="Argentini C."/>
            <person name="Ruiz L."/>
            <person name="Margolles A."/>
            <person name="van Sinderen D."/>
            <person name="Turroni F."/>
            <person name="Ventura M."/>
        </authorList>
    </citation>
    <scope>NUCLEOTIDE SEQUENCE [LARGE SCALE GENOMIC DNA]</scope>
    <source>
        <strain evidence="5 6">MA1</strain>
    </source>
</reference>
<keyword evidence="2" id="KW-0813">Transport</keyword>
<comment type="caution">
    <text evidence="5">The sequence shown here is derived from an EMBL/GenBank/DDBJ whole genome shotgun (WGS) entry which is preliminary data.</text>
</comment>
<evidence type="ECO:0000256" key="3">
    <source>
        <dbReference type="ARBA" id="ARBA00022475"/>
    </source>
</evidence>
<feature type="transmembrane region" description="Helical" evidence="4">
    <location>
        <begin position="12"/>
        <end position="33"/>
    </location>
</feature>
<dbReference type="PANTHER" id="PTHR43163">
    <property type="entry name" value="DIPEPTIDE TRANSPORT SYSTEM PERMEASE PROTEIN DPPB-RELATED"/>
    <property type="match status" value="1"/>
</dbReference>
<keyword evidence="3" id="KW-1003">Cell membrane</keyword>
<feature type="non-terminal residue" evidence="5">
    <location>
        <position position="134"/>
    </location>
</feature>
<protein>
    <submittedName>
        <fullName evidence="5">ABC transporter permease</fullName>
    </submittedName>
</protein>
<comment type="subcellular location">
    <subcellularLocation>
        <location evidence="1">Cell membrane</location>
        <topology evidence="1">Multi-pass membrane protein</topology>
    </subcellularLocation>
</comment>
<dbReference type="PANTHER" id="PTHR43163:SF6">
    <property type="entry name" value="DIPEPTIDE TRANSPORT SYSTEM PERMEASE PROTEIN DPPB-RELATED"/>
    <property type="match status" value="1"/>
</dbReference>
<keyword evidence="4" id="KW-0472">Membrane</keyword>
<gene>
    <name evidence="5" type="ORF">JS533_010935</name>
</gene>
<proteinExistence type="predicted"/>
<evidence type="ECO:0000256" key="2">
    <source>
        <dbReference type="ARBA" id="ARBA00022448"/>
    </source>
</evidence>
<evidence type="ECO:0000256" key="4">
    <source>
        <dbReference type="SAM" id="Phobius"/>
    </source>
</evidence>
<keyword evidence="6" id="KW-1185">Reference proteome</keyword>
<evidence type="ECO:0000256" key="1">
    <source>
        <dbReference type="ARBA" id="ARBA00004651"/>
    </source>
</evidence>
<keyword evidence="4" id="KW-1133">Transmembrane helix</keyword>
<keyword evidence="4" id="KW-0812">Transmembrane</keyword>
<evidence type="ECO:0000313" key="5">
    <source>
        <dbReference type="EMBL" id="MCH9276781.1"/>
    </source>
</evidence>
<reference evidence="5 6" key="2">
    <citation type="journal article" date="2021" name="Syst. Appl. Microbiol.">
        <title>Phylogenetic classification of ten novel species belonging to the genus Bifidobacterium comprising B. phasiani sp. nov., B. pongonis sp. nov., B. saguinibicoloris sp. nov., B. colobi sp. nov., B. simiiventris sp. nov., B. santillanense sp. nov., B. miconis sp. nov., B. amazonense sp. nov., B. pluvialisilvae sp. nov., and B. miconisargentati sp. nov.</title>
        <authorList>
            <person name="Lugli G.A."/>
            <person name="Calvete-Torre I."/>
            <person name="Alessandri G."/>
            <person name="Milani C."/>
            <person name="Turroni F."/>
            <person name="Laiolo P."/>
            <person name="Ossiprandi M.C."/>
            <person name="Margolles A."/>
            <person name="Ruiz L."/>
            <person name="Ventura M."/>
        </authorList>
    </citation>
    <scope>NUCLEOTIDE SEQUENCE [LARGE SCALE GENOMIC DNA]</scope>
    <source>
        <strain evidence="5 6">MA1</strain>
    </source>
</reference>
<accession>A0ABS9VXE7</accession>
<evidence type="ECO:0000313" key="6">
    <source>
        <dbReference type="Proteomes" id="UP000710815"/>
    </source>
</evidence>